<organism evidence="2 3">
    <name type="scientific">Brachionus plicatilis</name>
    <name type="common">Marine rotifer</name>
    <name type="synonym">Brachionus muelleri</name>
    <dbReference type="NCBI Taxonomy" id="10195"/>
    <lineage>
        <taxon>Eukaryota</taxon>
        <taxon>Metazoa</taxon>
        <taxon>Spiralia</taxon>
        <taxon>Gnathifera</taxon>
        <taxon>Rotifera</taxon>
        <taxon>Eurotatoria</taxon>
        <taxon>Monogononta</taxon>
        <taxon>Pseudotrocha</taxon>
        <taxon>Ploima</taxon>
        <taxon>Brachionidae</taxon>
        <taxon>Brachionus</taxon>
    </lineage>
</organism>
<feature type="transmembrane region" description="Helical" evidence="1">
    <location>
        <begin position="36"/>
        <end position="57"/>
    </location>
</feature>
<keyword evidence="3" id="KW-1185">Reference proteome</keyword>
<evidence type="ECO:0000313" key="2">
    <source>
        <dbReference type="EMBL" id="RNA29013.1"/>
    </source>
</evidence>
<accession>A0A3M7RZL3</accession>
<reference evidence="2 3" key="1">
    <citation type="journal article" date="2018" name="Sci. Rep.">
        <title>Genomic signatures of local adaptation to the degree of environmental predictability in rotifers.</title>
        <authorList>
            <person name="Franch-Gras L."/>
            <person name="Hahn C."/>
            <person name="Garcia-Roger E.M."/>
            <person name="Carmona M.J."/>
            <person name="Serra M."/>
            <person name="Gomez A."/>
        </authorList>
    </citation>
    <scope>NUCLEOTIDE SEQUENCE [LARGE SCALE GENOMIC DNA]</scope>
    <source>
        <strain evidence="2">HYR1</strain>
    </source>
</reference>
<evidence type="ECO:0000256" key="1">
    <source>
        <dbReference type="SAM" id="Phobius"/>
    </source>
</evidence>
<name>A0A3M7RZL3_BRAPC</name>
<keyword evidence="1" id="KW-0812">Transmembrane</keyword>
<dbReference type="Proteomes" id="UP000276133">
    <property type="component" value="Unassembled WGS sequence"/>
</dbReference>
<keyword evidence="1" id="KW-0472">Membrane</keyword>
<dbReference type="EMBL" id="REGN01002299">
    <property type="protein sequence ID" value="RNA29013.1"/>
    <property type="molecule type" value="Genomic_DNA"/>
</dbReference>
<protein>
    <submittedName>
        <fullName evidence="2">Uncharacterized protein</fullName>
    </submittedName>
</protein>
<proteinExistence type="predicted"/>
<sequence>MIDYLTLEAPKRYAQITKIDLDFSGQISKKSHFDSLVLPVVDQITGAIFILFIPSYLFYPNPVIVVLLSDILYINFIIVRKTTPGVNHKYYYKKKPSKPRRYTLKLILFSERA</sequence>
<comment type="caution">
    <text evidence="2">The sequence shown here is derived from an EMBL/GenBank/DDBJ whole genome shotgun (WGS) entry which is preliminary data.</text>
</comment>
<gene>
    <name evidence="2" type="ORF">BpHYR1_029038</name>
</gene>
<feature type="transmembrane region" description="Helical" evidence="1">
    <location>
        <begin position="63"/>
        <end position="79"/>
    </location>
</feature>
<dbReference type="AlphaFoldDB" id="A0A3M7RZL3"/>
<evidence type="ECO:0000313" key="3">
    <source>
        <dbReference type="Proteomes" id="UP000276133"/>
    </source>
</evidence>
<keyword evidence="1" id="KW-1133">Transmembrane helix</keyword>